<keyword evidence="1" id="KW-1133">Transmembrane helix</keyword>
<feature type="transmembrane region" description="Helical" evidence="1">
    <location>
        <begin position="116"/>
        <end position="136"/>
    </location>
</feature>
<proteinExistence type="predicted"/>
<evidence type="ECO:0000313" key="2">
    <source>
        <dbReference type="EMBL" id="TWI91145.1"/>
    </source>
</evidence>
<keyword evidence="1" id="KW-0812">Transmembrane</keyword>
<sequence length="184" mass="21569">MDTTRKVENIQKETLELVLEEFAEEQKSSTKSLNDLVTAVNRLSGKLSSFEEKLNTPKQVNVSVDTKPIQEIVRKGIADIVLAVASQPKNLVRKFQVLLFPEQDAKLFYKVVFGRWFLMLAIMLFITCFYKFSIHWSNNQKEIKLRQLENDRIKKAWNYLYYTHDKKTKRLMDSAYIKGSLNIK</sequence>
<keyword evidence="1" id="KW-0472">Membrane</keyword>
<dbReference type="AlphaFoldDB" id="A0A562TCC5"/>
<protein>
    <submittedName>
        <fullName evidence="2">Uncharacterized protein</fullName>
    </submittedName>
</protein>
<dbReference type="RefSeq" id="WP_145710309.1">
    <property type="nucleotide sequence ID" value="NZ_BAAAFY010000001.1"/>
</dbReference>
<dbReference type="EMBL" id="VLLG01000002">
    <property type="protein sequence ID" value="TWI91145.1"/>
    <property type="molecule type" value="Genomic_DNA"/>
</dbReference>
<accession>A0A562TCC5</accession>
<organism evidence="2 3">
    <name type="scientific">Chitinophaga japonensis</name>
    <name type="common">Flexibacter japonensis</name>
    <dbReference type="NCBI Taxonomy" id="104662"/>
    <lineage>
        <taxon>Bacteria</taxon>
        <taxon>Pseudomonadati</taxon>
        <taxon>Bacteroidota</taxon>
        <taxon>Chitinophagia</taxon>
        <taxon>Chitinophagales</taxon>
        <taxon>Chitinophagaceae</taxon>
        <taxon>Chitinophaga</taxon>
    </lineage>
</organism>
<name>A0A562TCC5_CHIJA</name>
<reference evidence="2 3" key="1">
    <citation type="journal article" date="2013" name="Stand. Genomic Sci.">
        <title>Genomic Encyclopedia of Type Strains, Phase I: The one thousand microbial genomes (KMG-I) project.</title>
        <authorList>
            <person name="Kyrpides N.C."/>
            <person name="Woyke T."/>
            <person name="Eisen J.A."/>
            <person name="Garrity G."/>
            <person name="Lilburn T.G."/>
            <person name="Beck B.J."/>
            <person name="Whitman W.B."/>
            <person name="Hugenholtz P."/>
            <person name="Klenk H.P."/>
        </authorList>
    </citation>
    <scope>NUCLEOTIDE SEQUENCE [LARGE SCALE GENOMIC DNA]</scope>
    <source>
        <strain evidence="2 3">DSM 13484</strain>
    </source>
</reference>
<evidence type="ECO:0000256" key="1">
    <source>
        <dbReference type="SAM" id="Phobius"/>
    </source>
</evidence>
<keyword evidence="3" id="KW-1185">Reference proteome</keyword>
<dbReference type="OrthoDB" id="680456at2"/>
<evidence type="ECO:0000313" key="3">
    <source>
        <dbReference type="Proteomes" id="UP000316778"/>
    </source>
</evidence>
<dbReference type="Proteomes" id="UP000316778">
    <property type="component" value="Unassembled WGS sequence"/>
</dbReference>
<gene>
    <name evidence="2" type="ORF">LX66_0507</name>
</gene>
<comment type="caution">
    <text evidence="2">The sequence shown here is derived from an EMBL/GenBank/DDBJ whole genome shotgun (WGS) entry which is preliminary data.</text>
</comment>